<dbReference type="OMA" id="EDIPIMW"/>
<dbReference type="InParanoid" id="C5M0D9"/>
<organism evidence="3">
    <name type="scientific">Perkinsus marinus (strain ATCC 50983 / TXsc)</name>
    <dbReference type="NCBI Taxonomy" id="423536"/>
    <lineage>
        <taxon>Eukaryota</taxon>
        <taxon>Sar</taxon>
        <taxon>Alveolata</taxon>
        <taxon>Perkinsozoa</taxon>
        <taxon>Perkinsea</taxon>
        <taxon>Perkinsida</taxon>
        <taxon>Perkinsidae</taxon>
        <taxon>Perkinsus</taxon>
    </lineage>
</organism>
<feature type="compositionally biased region" description="Basic and acidic residues" evidence="1">
    <location>
        <begin position="365"/>
        <end position="377"/>
    </location>
</feature>
<feature type="region of interest" description="Disordered" evidence="1">
    <location>
        <begin position="365"/>
        <end position="424"/>
    </location>
</feature>
<feature type="region of interest" description="Disordered" evidence="1">
    <location>
        <begin position="535"/>
        <end position="556"/>
    </location>
</feature>
<evidence type="ECO:0000313" key="2">
    <source>
        <dbReference type="EMBL" id="EEQ97546.1"/>
    </source>
</evidence>
<dbReference type="AlphaFoldDB" id="C5M0D9"/>
<gene>
    <name evidence="2" type="ORF">Pmar_PMAR009244</name>
</gene>
<protein>
    <submittedName>
        <fullName evidence="2">Uncharacterized protein</fullName>
    </submittedName>
</protein>
<name>C5M0D9_PERM5</name>
<dbReference type="EMBL" id="GG687085">
    <property type="protein sequence ID" value="EEQ97546.1"/>
    <property type="molecule type" value="Genomic_DNA"/>
</dbReference>
<evidence type="ECO:0000313" key="3">
    <source>
        <dbReference type="Proteomes" id="UP000007800"/>
    </source>
</evidence>
<sequence>MSEIDKLPPTPPDEEVGKLMRIFVKTTEGLRRCRSEIEIDRGTKRSKGADNALAYAQQVTLKALARDGVSCCLRKGNVRMIDDGYSTWATESPSDDVNLDTQAYWESMRTTGTSSSSLSQETPGEISWEDVDASLRSTFRGVDLAELHRGEPAGEDDIHTNNVLWHSTDDTPDDGVGHRIDEFIADGEDLESLSNRFTDTTAKYGLWKDAEVEQCPLEMRNQQSPEGSSNESENRGTKVFFQWCSRERCAPPRVRCLRGGVKPYCYVEVWGISREFRGDKQLPAENFIDPPKTEIGTLEGVREKVLSVLVGNPPQKFVLEHVPMTWGSWKESIIFALPTEESYEMLLKALARLGYNEERVVRVEPTRELPPESEEKTSFAWSQSTWNGQHGKKHWNRQDPREKQQNRRPRELNPGRGKRRERSREPTTLPCLLCKERHDNENCPYFRQSVIVRSSSEVFNDTKWGNQRWLDSILSKAGYGATFRVVWWDDYGGSSKVAAVACLNHANAERMRQQKKLELPGDVLVEVEAVPLGKDDPRREAMKKVKLDDETPSQPG</sequence>
<feature type="compositionally biased region" description="Polar residues" evidence="1">
    <location>
        <begin position="379"/>
        <end position="388"/>
    </location>
</feature>
<dbReference type="GeneID" id="9055293"/>
<feature type="compositionally biased region" description="Basic and acidic residues" evidence="1">
    <location>
        <begin position="396"/>
        <end position="413"/>
    </location>
</feature>
<accession>C5M0D9</accession>
<evidence type="ECO:0000256" key="1">
    <source>
        <dbReference type="SAM" id="MobiDB-lite"/>
    </source>
</evidence>
<feature type="compositionally biased region" description="Basic and acidic residues" evidence="1">
    <location>
        <begin position="535"/>
        <end position="549"/>
    </location>
</feature>
<proteinExistence type="predicted"/>
<dbReference type="OrthoDB" id="427479at2759"/>
<reference evidence="2 3" key="1">
    <citation type="submission" date="2008-07" db="EMBL/GenBank/DDBJ databases">
        <authorList>
            <person name="El-Sayed N."/>
            <person name="Caler E."/>
            <person name="Inman J."/>
            <person name="Amedeo P."/>
            <person name="Hass B."/>
            <person name="Wortman J."/>
        </authorList>
    </citation>
    <scope>NUCLEOTIDE SEQUENCE [LARGE SCALE GENOMIC DNA]</scope>
    <source>
        <strain evidence="3">ATCC 50983 / TXsc</strain>
    </source>
</reference>
<dbReference type="RefSeq" id="XP_002764829.1">
    <property type="nucleotide sequence ID" value="XM_002764783.1"/>
</dbReference>
<dbReference type="Proteomes" id="UP000007800">
    <property type="component" value="Unassembled WGS sequence"/>
</dbReference>
<keyword evidence="3" id="KW-1185">Reference proteome</keyword>